<comment type="caution">
    <text evidence="1">The sequence shown here is derived from an EMBL/GenBank/DDBJ whole genome shotgun (WGS) entry which is preliminary data.</text>
</comment>
<dbReference type="EMBL" id="CAJOBB010003732">
    <property type="protein sequence ID" value="CAF4055788.1"/>
    <property type="molecule type" value="Genomic_DNA"/>
</dbReference>
<organism evidence="1 3">
    <name type="scientific">Adineta steineri</name>
    <dbReference type="NCBI Taxonomy" id="433720"/>
    <lineage>
        <taxon>Eukaryota</taxon>
        <taxon>Metazoa</taxon>
        <taxon>Spiralia</taxon>
        <taxon>Gnathifera</taxon>
        <taxon>Rotifera</taxon>
        <taxon>Eurotatoria</taxon>
        <taxon>Bdelloidea</taxon>
        <taxon>Adinetida</taxon>
        <taxon>Adinetidae</taxon>
        <taxon>Adineta</taxon>
    </lineage>
</organism>
<sequence>MTALLLLNYVVGSVKSGHYSANSYYYLHKIWLRQLIIASFQYSISVIPAYQILTTIILRWMGVRVGHDVKVADIIPVLRFPSSLLTIEGGVTTFGAVKLAPYVITKEGLLSFDEIHLGTDTNLGNGCTIMPGTRLPSNTMVGVLSLVIQNTIQTNTNRVLLGIPARTQFLVFLFRAMGANIGRDVILPNIHSLTDPYLTTIDDHVRVNTGAYIQCHTFEQRIYKVAPVNVNRCCVIMSDAVILSGSTLQGQNRILPITLVMKDDQLLPNTKWSGVPAQQIHQL</sequence>
<name>A0A815PW73_9BILA</name>
<reference evidence="1" key="1">
    <citation type="submission" date="2021-02" db="EMBL/GenBank/DDBJ databases">
        <authorList>
            <person name="Nowell W R."/>
        </authorList>
    </citation>
    <scope>NUCLEOTIDE SEQUENCE</scope>
</reference>
<dbReference type="SUPFAM" id="SSF51161">
    <property type="entry name" value="Trimeric LpxA-like enzymes"/>
    <property type="match status" value="2"/>
</dbReference>
<evidence type="ECO:0000313" key="3">
    <source>
        <dbReference type="Proteomes" id="UP000663860"/>
    </source>
</evidence>
<protein>
    <submittedName>
        <fullName evidence="1">Uncharacterized protein</fullName>
    </submittedName>
</protein>
<dbReference type="Gene3D" id="2.160.10.10">
    <property type="entry name" value="Hexapeptide repeat proteins"/>
    <property type="match status" value="2"/>
</dbReference>
<dbReference type="Proteomes" id="UP000663868">
    <property type="component" value="Unassembled WGS sequence"/>
</dbReference>
<dbReference type="Proteomes" id="UP000663860">
    <property type="component" value="Unassembled WGS sequence"/>
</dbReference>
<proteinExistence type="predicted"/>
<dbReference type="AlphaFoldDB" id="A0A815PW73"/>
<dbReference type="EMBL" id="CAJNOE010001854">
    <property type="protein sequence ID" value="CAF1454440.1"/>
    <property type="molecule type" value="Genomic_DNA"/>
</dbReference>
<evidence type="ECO:0000313" key="1">
    <source>
        <dbReference type="EMBL" id="CAF1454440.1"/>
    </source>
</evidence>
<dbReference type="InterPro" id="IPR011004">
    <property type="entry name" value="Trimer_LpxA-like_sf"/>
</dbReference>
<evidence type="ECO:0000313" key="2">
    <source>
        <dbReference type="EMBL" id="CAF4055788.1"/>
    </source>
</evidence>
<accession>A0A815PW73</accession>
<gene>
    <name evidence="1" type="ORF">IZO911_LOCUS42556</name>
    <name evidence="2" type="ORF">KXQ929_LOCUS31828</name>
</gene>